<organism evidence="1 2">
    <name type="scientific">Lichenicoccus roseus</name>
    <dbReference type="NCBI Taxonomy" id="2683649"/>
    <lineage>
        <taxon>Bacteria</taxon>
        <taxon>Pseudomonadati</taxon>
        <taxon>Pseudomonadota</taxon>
        <taxon>Alphaproteobacteria</taxon>
        <taxon>Acetobacterales</taxon>
        <taxon>Acetobacteraceae</taxon>
        <taxon>Lichenicoccus</taxon>
    </lineage>
</organism>
<evidence type="ECO:0000313" key="2">
    <source>
        <dbReference type="Proteomes" id="UP000305654"/>
    </source>
</evidence>
<keyword evidence="2" id="KW-1185">Reference proteome</keyword>
<comment type="caution">
    <text evidence="1">The sequence shown here is derived from an EMBL/GenBank/DDBJ whole genome shotgun (WGS) entry which is preliminary data.</text>
</comment>
<dbReference type="OrthoDB" id="9133362at2"/>
<name>A0A5R9JIU2_9PROT</name>
<sequence>MFESLGHDCEVGLLQRRFGAEPLGLFRWGGTHIVRLIEALDNNFSGLGDEQYNSIVSISGLYYLEERRYGLSRHAHVRVDSGANVEELLKRQLEQTTLYLRFFRETLDDGLKVFAYKDLDNADPVVIVDLGRALRRHGPADLVVVHQHLRQGDAAEVERLNEHTWLARLDHFGGRPDRWDIAFDQWLFIMRAVLSQRLKPFTP</sequence>
<proteinExistence type="predicted"/>
<dbReference type="EMBL" id="VCDI01000001">
    <property type="protein sequence ID" value="TLU74248.1"/>
    <property type="molecule type" value="Genomic_DNA"/>
</dbReference>
<reference evidence="1 2" key="1">
    <citation type="submission" date="2019-05" db="EMBL/GenBank/DDBJ databases">
        <authorList>
            <person name="Pankratov T."/>
            <person name="Grouzdev D."/>
        </authorList>
    </citation>
    <scope>NUCLEOTIDE SEQUENCE [LARGE SCALE GENOMIC DNA]</scope>
    <source>
        <strain evidence="1 2">KEBCLARHB70R</strain>
    </source>
</reference>
<evidence type="ECO:0000313" key="1">
    <source>
        <dbReference type="EMBL" id="TLU74248.1"/>
    </source>
</evidence>
<protein>
    <recommendedName>
        <fullName evidence="3">Papain-like cysteine peptidase</fullName>
    </recommendedName>
</protein>
<dbReference type="RefSeq" id="WP_138324500.1">
    <property type="nucleotide sequence ID" value="NZ_VCDI01000001.1"/>
</dbReference>
<dbReference type="Proteomes" id="UP000305654">
    <property type="component" value="Unassembled WGS sequence"/>
</dbReference>
<dbReference type="AlphaFoldDB" id="A0A5R9JIU2"/>
<gene>
    <name evidence="1" type="ORF">FE263_03355</name>
</gene>
<accession>A0A5R9JIU2</accession>
<evidence type="ECO:0008006" key="3">
    <source>
        <dbReference type="Google" id="ProtNLM"/>
    </source>
</evidence>